<keyword evidence="4" id="KW-1185">Reference proteome</keyword>
<dbReference type="AlphaFoldDB" id="G7JSY5"/>
<proteinExistence type="predicted"/>
<reference evidence="2" key="4">
    <citation type="journal article" date="2018" name="Nat. Plants">
        <title>Whole-genome landscape of Medicago truncatula symbiotic genes.</title>
        <authorList>
            <person name="Pecrix Y."/>
            <person name="Gamas P."/>
            <person name="Carrere S."/>
        </authorList>
    </citation>
    <scope>NUCLEOTIDE SEQUENCE</scope>
    <source>
        <tissue evidence="2">Leaves</tissue>
    </source>
</reference>
<accession>G7JSY5</accession>
<evidence type="ECO:0000313" key="3">
    <source>
        <dbReference type="EnsemblPlants" id="AES90499"/>
    </source>
</evidence>
<reference evidence="1 4" key="2">
    <citation type="journal article" date="2014" name="BMC Genomics">
        <title>An improved genome release (version Mt4.0) for the model legume Medicago truncatula.</title>
        <authorList>
            <person name="Tang H."/>
            <person name="Krishnakumar V."/>
            <person name="Bidwell S."/>
            <person name="Rosen B."/>
            <person name="Chan A."/>
            <person name="Zhou S."/>
            <person name="Gentzbittel L."/>
            <person name="Childs K.L."/>
            <person name="Yandell M."/>
            <person name="Gundlach H."/>
            <person name="Mayer K.F."/>
            <person name="Schwartz D.C."/>
            <person name="Town C.D."/>
        </authorList>
    </citation>
    <scope>GENOME REANNOTATION</scope>
    <source>
        <strain evidence="3 4">cv. Jemalong A17</strain>
    </source>
</reference>
<name>G7JSY5_MEDTR</name>
<gene>
    <name evidence="3" type="primary">11426123</name>
    <name evidence="1" type="ordered locus">MTR_4g092390</name>
    <name evidence="2" type="ORF">MtrunA17_Chr4g0049081</name>
</gene>
<evidence type="ECO:0000313" key="1">
    <source>
        <dbReference type="EMBL" id="AES90499.1"/>
    </source>
</evidence>
<dbReference type="Gramene" id="rna25182">
    <property type="protein sequence ID" value="RHN62590.1"/>
    <property type="gene ID" value="gene25182"/>
</dbReference>
<sequence>MRGISSNFFKIELFTPSLCTFKFTGIPFHKICGSGLSSVKQVNIAAVMYSIGDKAPMVLFNWLREFTNVKSLIVSSTTLQILSLVPDLLEVELPSFGNLKSMEIKLEPIEVQLGLPFILKDAMLKRAIATSRKEAAKVRKAFKAGWKPPSIPDGIVNFLLQNSPSAKVDITTIY</sequence>
<dbReference type="HOGENOM" id="CLU_1542354_0_0_1"/>
<dbReference type="EnsemblPlants" id="AES90499">
    <property type="protein sequence ID" value="AES90499"/>
    <property type="gene ID" value="MTR_4g092390"/>
</dbReference>
<dbReference type="Proteomes" id="UP000002051">
    <property type="component" value="Chromosome 4"/>
</dbReference>
<protein>
    <submittedName>
        <fullName evidence="1">Cytochrome C biogenesis protein ccsA, putative</fullName>
    </submittedName>
</protein>
<dbReference type="PaxDb" id="3880-AES90499"/>
<evidence type="ECO:0000313" key="2">
    <source>
        <dbReference type="EMBL" id="RHN62590.1"/>
    </source>
</evidence>
<dbReference type="KEGG" id="mtr:11426123"/>
<reference evidence="3" key="3">
    <citation type="submission" date="2015-04" db="UniProtKB">
        <authorList>
            <consortium name="EnsemblPlants"/>
        </authorList>
    </citation>
    <scope>IDENTIFICATION</scope>
    <source>
        <strain evidence="3">cv. Jemalong A17</strain>
    </source>
</reference>
<reference evidence="1 4" key="1">
    <citation type="journal article" date="2011" name="Nature">
        <title>The Medicago genome provides insight into the evolution of rhizobial symbioses.</title>
        <authorList>
            <person name="Young N.D."/>
            <person name="Debelle F."/>
            <person name="Oldroyd G.E."/>
            <person name="Geurts R."/>
            <person name="Cannon S.B."/>
            <person name="Udvardi M.K."/>
            <person name="Benedito V.A."/>
            <person name="Mayer K.F."/>
            <person name="Gouzy J."/>
            <person name="Schoof H."/>
            <person name="Van de Peer Y."/>
            <person name="Proost S."/>
            <person name="Cook D.R."/>
            <person name="Meyers B.C."/>
            <person name="Spannagl M."/>
            <person name="Cheung F."/>
            <person name="De Mita S."/>
            <person name="Krishnakumar V."/>
            <person name="Gundlach H."/>
            <person name="Zhou S."/>
            <person name="Mudge J."/>
            <person name="Bharti A.K."/>
            <person name="Murray J.D."/>
            <person name="Naoumkina M.A."/>
            <person name="Rosen B."/>
            <person name="Silverstein K.A."/>
            <person name="Tang H."/>
            <person name="Rombauts S."/>
            <person name="Zhao P.X."/>
            <person name="Zhou P."/>
            <person name="Barbe V."/>
            <person name="Bardou P."/>
            <person name="Bechner M."/>
            <person name="Bellec A."/>
            <person name="Berger A."/>
            <person name="Berges H."/>
            <person name="Bidwell S."/>
            <person name="Bisseling T."/>
            <person name="Choisne N."/>
            <person name="Couloux A."/>
            <person name="Denny R."/>
            <person name="Deshpande S."/>
            <person name="Dai X."/>
            <person name="Doyle J.J."/>
            <person name="Dudez A.M."/>
            <person name="Farmer A.D."/>
            <person name="Fouteau S."/>
            <person name="Franken C."/>
            <person name="Gibelin C."/>
            <person name="Gish J."/>
            <person name="Goldstein S."/>
            <person name="Gonzalez A.J."/>
            <person name="Green P.J."/>
            <person name="Hallab A."/>
            <person name="Hartog M."/>
            <person name="Hua A."/>
            <person name="Humphray S.J."/>
            <person name="Jeong D.H."/>
            <person name="Jing Y."/>
            <person name="Jocker A."/>
            <person name="Kenton S.M."/>
            <person name="Kim D.J."/>
            <person name="Klee K."/>
            <person name="Lai H."/>
            <person name="Lang C."/>
            <person name="Lin S."/>
            <person name="Macmil S.L."/>
            <person name="Magdelenat G."/>
            <person name="Matthews L."/>
            <person name="McCorrison J."/>
            <person name="Monaghan E.L."/>
            <person name="Mun J.H."/>
            <person name="Najar F.Z."/>
            <person name="Nicholson C."/>
            <person name="Noirot C."/>
            <person name="O'Bleness M."/>
            <person name="Paule C.R."/>
            <person name="Poulain J."/>
            <person name="Prion F."/>
            <person name="Qin B."/>
            <person name="Qu C."/>
            <person name="Retzel E.F."/>
            <person name="Riddle C."/>
            <person name="Sallet E."/>
            <person name="Samain S."/>
            <person name="Samson N."/>
            <person name="Sanders I."/>
            <person name="Saurat O."/>
            <person name="Scarpelli C."/>
            <person name="Schiex T."/>
            <person name="Segurens B."/>
            <person name="Severin A.J."/>
            <person name="Sherrier D.J."/>
            <person name="Shi R."/>
            <person name="Sims S."/>
            <person name="Singer S.R."/>
            <person name="Sinharoy S."/>
            <person name="Sterck L."/>
            <person name="Viollet A."/>
            <person name="Wang B.B."/>
            <person name="Wang K."/>
            <person name="Wang M."/>
            <person name="Wang X."/>
            <person name="Warfsmann J."/>
            <person name="Weissenbach J."/>
            <person name="White D.D."/>
            <person name="White J.D."/>
            <person name="Wiley G.B."/>
            <person name="Wincker P."/>
            <person name="Xing Y."/>
            <person name="Yang L."/>
            <person name="Yao Z."/>
            <person name="Ying F."/>
            <person name="Zhai J."/>
            <person name="Zhou L."/>
            <person name="Zuber A."/>
            <person name="Denarie J."/>
            <person name="Dixon R.A."/>
            <person name="May G.D."/>
            <person name="Schwartz D.C."/>
            <person name="Rogers J."/>
            <person name="Quetier F."/>
            <person name="Town C.D."/>
            <person name="Roe B.A."/>
        </authorList>
    </citation>
    <scope>NUCLEOTIDE SEQUENCE [LARGE SCALE GENOMIC DNA]</scope>
    <source>
        <strain evidence="1">A17</strain>
        <strain evidence="3 4">cv. Jemalong A17</strain>
    </source>
</reference>
<evidence type="ECO:0000313" key="4">
    <source>
        <dbReference type="Proteomes" id="UP000002051"/>
    </source>
</evidence>
<dbReference type="OrthoDB" id="1435608at2759"/>
<dbReference type="EMBL" id="PSQE01000004">
    <property type="protein sequence ID" value="RHN62590.1"/>
    <property type="molecule type" value="Genomic_DNA"/>
</dbReference>
<dbReference type="Proteomes" id="UP000265566">
    <property type="component" value="Chromosome 4"/>
</dbReference>
<dbReference type="EMBL" id="CM001220">
    <property type="protein sequence ID" value="AES90499.1"/>
    <property type="molecule type" value="Genomic_DNA"/>
</dbReference>
<organism evidence="1 4">
    <name type="scientific">Medicago truncatula</name>
    <name type="common">Barrel medic</name>
    <name type="synonym">Medicago tribuloides</name>
    <dbReference type="NCBI Taxonomy" id="3880"/>
    <lineage>
        <taxon>Eukaryota</taxon>
        <taxon>Viridiplantae</taxon>
        <taxon>Streptophyta</taxon>
        <taxon>Embryophyta</taxon>
        <taxon>Tracheophyta</taxon>
        <taxon>Spermatophyta</taxon>
        <taxon>Magnoliopsida</taxon>
        <taxon>eudicotyledons</taxon>
        <taxon>Gunneridae</taxon>
        <taxon>Pentapetalae</taxon>
        <taxon>rosids</taxon>
        <taxon>fabids</taxon>
        <taxon>Fabales</taxon>
        <taxon>Fabaceae</taxon>
        <taxon>Papilionoideae</taxon>
        <taxon>50 kb inversion clade</taxon>
        <taxon>NPAAA clade</taxon>
        <taxon>Hologalegina</taxon>
        <taxon>IRL clade</taxon>
        <taxon>Trifolieae</taxon>
        <taxon>Medicago</taxon>
    </lineage>
</organism>